<evidence type="ECO:0000259" key="5">
    <source>
        <dbReference type="PROSITE" id="PS51363"/>
    </source>
</evidence>
<dbReference type="Gene3D" id="1.25.40.180">
    <property type="match status" value="1"/>
</dbReference>
<dbReference type="InterPro" id="IPR002735">
    <property type="entry name" value="Transl_init_fac_IF2/IF5_dom"/>
</dbReference>
<organism evidence="7">
    <name type="scientific">Pneumocystis jirovecii</name>
    <name type="common">Human pneumocystis pneumonia agent</name>
    <dbReference type="NCBI Taxonomy" id="42068"/>
    <lineage>
        <taxon>Eukaryota</taxon>
        <taxon>Fungi</taxon>
        <taxon>Dikarya</taxon>
        <taxon>Ascomycota</taxon>
        <taxon>Taphrinomycotina</taxon>
        <taxon>Pneumocystomycetes</taxon>
        <taxon>Pneumocystaceae</taxon>
        <taxon>Pneumocystis</taxon>
    </lineage>
</organism>
<keyword evidence="3" id="KW-0342">GTP-binding</keyword>
<dbReference type="GO" id="GO:0005829">
    <property type="term" value="C:cytosol"/>
    <property type="evidence" value="ECO:0007669"/>
    <property type="project" value="TreeGrafter"/>
</dbReference>
<dbReference type="InterPro" id="IPR016024">
    <property type="entry name" value="ARM-type_fold"/>
</dbReference>
<accession>L0PFV3</accession>
<reference evidence="6 7" key="1">
    <citation type="journal article" date="2012" name="MBio">
        <title>De novo assembly of the Pneumocystis jirovecii genome from a single bronchoalveolar lavage fluid specimen from a patient.</title>
        <authorList>
            <person name="Cisse O.H."/>
            <person name="Pagni M."/>
            <person name="Hauser P.M."/>
        </authorList>
    </citation>
    <scope>NUCLEOTIDE SEQUENCE [LARGE SCALE GENOMIC DNA]</scope>
    <source>
        <strain evidence="6 7">SE8</strain>
    </source>
</reference>
<evidence type="ECO:0000256" key="4">
    <source>
        <dbReference type="SAM" id="MobiDB-lite"/>
    </source>
</evidence>
<protein>
    <recommendedName>
        <fullName evidence="5">W2 domain-containing protein</fullName>
    </recommendedName>
</protein>
<evidence type="ECO:0000256" key="2">
    <source>
        <dbReference type="ARBA" id="ARBA00022741"/>
    </source>
</evidence>
<dbReference type="SUPFAM" id="SSF100966">
    <property type="entry name" value="Translation initiation factor 2 beta, aIF2beta, N-terminal domain"/>
    <property type="match status" value="1"/>
</dbReference>
<dbReference type="STRING" id="1209962.L0PFV3"/>
<dbReference type="FunFam" id="1.25.40.180:FF:000031">
    <property type="entry name" value="Eukaryotic translation initiation factor 5"/>
    <property type="match status" value="1"/>
</dbReference>
<dbReference type="InParanoid" id="L0PFV3"/>
<keyword evidence="1" id="KW-0396">Initiation factor</keyword>
<dbReference type="InterPro" id="IPR016189">
    <property type="entry name" value="Transl_init_fac_IF2/IF5_N"/>
</dbReference>
<feature type="domain" description="W2" evidence="5">
    <location>
        <begin position="230"/>
        <end position="386"/>
    </location>
</feature>
<dbReference type="PANTHER" id="PTHR23001">
    <property type="entry name" value="EUKARYOTIC TRANSLATION INITIATION FACTOR"/>
    <property type="match status" value="1"/>
</dbReference>
<dbReference type="SMART" id="SM00653">
    <property type="entry name" value="eIF2B_5"/>
    <property type="match status" value="1"/>
</dbReference>
<dbReference type="FunCoup" id="L0PFV3">
    <property type="interactions" value="583"/>
</dbReference>
<dbReference type="AlphaFoldDB" id="L0PFV3"/>
<proteinExistence type="predicted"/>
<evidence type="ECO:0000256" key="1">
    <source>
        <dbReference type="ARBA" id="ARBA00022540"/>
    </source>
</evidence>
<evidence type="ECO:0000313" key="6">
    <source>
        <dbReference type="EMBL" id="CCJ30515.1"/>
    </source>
</evidence>
<dbReference type="VEuPathDB" id="FungiDB:PNEJI1_001547"/>
<dbReference type="GO" id="GO:0001732">
    <property type="term" value="P:formation of cytoplasmic translation initiation complex"/>
    <property type="evidence" value="ECO:0007669"/>
    <property type="project" value="TreeGrafter"/>
</dbReference>
<comment type="caution">
    <text evidence="6">The sequence shown here is derived from an EMBL/GenBank/DDBJ whole genome shotgun (WGS) entry which is preliminary data.</text>
</comment>
<dbReference type="Pfam" id="PF02020">
    <property type="entry name" value="W2"/>
    <property type="match status" value="1"/>
</dbReference>
<dbReference type="Pfam" id="PF01873">
    <property type="entry name" value="eIF-5_eIF-2B"/>
    <property type="match status" value="1"/>
</dbReference>
<evidence type="ECO:0000313" key="7">
    <source>
        <dbReference type="Proteomes" id="UP000010422"/>
    </source>
</evidence>
<keyword evidence="2" id="KW-0547">Nucleotide-binding</keyword>
<dbReference type="GO" id="GO:0071074">
    <property type="term" value="F:eukaryotic initiation factor eIF2 binding"/>
    <property type="evidence" value="ECO:0007669"/>
    <property type="project" value="TreeGrafter"/>
</dbReference>
<dbReference type="CDD" id="cd11561">
    <property type="entry name" value="W2_eIF5"/>
    <property type="match status" value="1"/>
</dbReference>
<keyword evidence="1" id="KW-0648">Protein biosynthesis</keyword>
<dbReference type="GO" id="GO:0003743">
    <property type="term" value="F:translation initiation factor activity"/>
    <property type="evidence" value="ECO:0007669"/>
    <property type="project" value="InterPro"/>
</dbReference>
<dbReference type="SMART" id="SM00515">
    <property type="entry name" value="eIF5C"/>
    <property type="match status" value="1"/>
</dbReference>
<dbReference type="GO" id="GO:0005525">
    <property type="term" value="F:GTP binding"/>
    <property type="evidence" value="ECO:0007669"/>
    <property type="project" value="UniProtKB-KW"/>
</dbReference>
<dbReference type="SUPFAM" id="SSF48371">
    <property type="entry name" value="ARM repeat"/>
    <property type="match status" value="1"/>
</dbReference>
<dbReference type="Gene3D" id="3.30.30.170">
    <property type="match status" value="1"/>
</dbReference>
<name>L0PFV3_PNEJI</name>
<evidence type="ECO:0000256" key="3">
    <source>
        <dbReference type="ARBA" id="ARBA00023134"/>
    </source>
</evidence>
<sequence>MTYDCLKPYISAHMRLDIRRDVNDSFYRYKMPRLQSKACRGNGIKTVIPNMSEIARALSRSPLCIFLFFEFHLGLIHILDVTKFFGFELGAQTTTNTDADRYIQIILKNDKIVRDCKACGQRSDVPHNAKLAGVILKNPPKNSKTKKSKAKTTASPEQISIEKETESNDEFMSAIAVPEQPFHEGHKINDDDDDDWTMDTSEAAIKARINELEGSIKTSLVLYDEEDEDEQDENNPYNQFGSWVLENLSASNIEIYKKAQGLKIESKHKTVAVLAQTVFDENILSQIENRASLFRKMIKDNEKHEKSLLGGTERLIDGNQAKLLPLVPKILMQYYQNDILSEEVVVKWANKTSRRYVDKDVDKKIKKAAEPFLKWLEEADDNDSGSE</sequence>
<gene>
    <name evidence="6" type="ORF">PNEJI1_001547</name>
</gene>
<dbReference type="PROSITE" id="PS51363">
    <property type="entry name" value="W2"/>
    <property type="match status" value="1"/>
</dbReference>
<dbReference type="PANTHER" id="PTHR23001:SF7">
    <property type="entry name" value="EUKARYOTIC TRANSLATION INITIATION FACTOR 5"/>
    <property type="match status" value="1"/>
</dbReference>
<dbReference type="EMBL" id="CAKM01000254">
    <property type="protein sequence ID" value="CCJ30515.1"/>
    <property type="molecule type" value="Genomic_DNA"/>
</dbReference>
<dbReference type="InterPro" id="IPR045196">
    <property type="entry name" value="IF2/IF5"/>
</dbReference>
<feature type="region of interest" description="Disordered" evidence="4">
    <location>
        <begin position="130"/>
        <end position="168"/>
    </location>
</feature>
<dbReference type="GO" id="GO:0005092">
    <property type="term" value="F:GDP-dissociation inhibitor activity"/>
    <property type="evidence" value="ECO:0007669"/>
    <property type="project" value="TreeGrafter"/>
</dbReference>
<dbReference type="Proteomes" id="UP000010422">
    <property type="component" value="Unassembled WGS sequence"/>
</dbReference>
<dbReference type="InterPro" id="IPR003307">
    <property type="entry name" value="W2_domain"/>
</dbReference>